<accession>A0A511J727</accession>
<comment type="caution">
    <text evidence="2">The sequence shown here is derived from an EMBL/GenBank/DDBJ whole genome shotgun (WGS) entry which is preliminary data.</text>
</comment>
<evidence type="ECO:0000313" key="3">
    <source>
        <dbReference type="Proteomes" id="UP000321720"/>
    </source>
</evidence>
<reference evidence="2 3" key="1">
    <citation type="submission" date="2019-07" db="EMBL/GenBank/DDBJ databases">
        <title>Whole genome shotgun sequence of Cellulomonas composti NBRC 100758.</title>
        <authorList>
            <person name="Hosoyama A."/>
            <person name="Uohara A."/>
            <person name="Ohji S."/>
            <person name="Ichikawa N."/>
        </authorList>
    </citation>
    <scope>NUCLEOTIDE SEQUENCE [LARGE SCALE GENOMIC DNA]</scope>
    <source>
        <strain evidence="2 3">NBRC 100758</strain>
    </source>
</reference>
<dbReference type="EMBL" id="BJWG01000001">
    <property type="protein sequence ID" value="GEL93807.1"/>
    <property type="molecule type" value="Genomic_DNA"/>
</dbReference>
<proteinExistence type="predicted"/>
<name>A0A511J727_9CELL</name>
<evidence type="ECO:0000313" key="2">
    <source>
        <dbReference type="EMBL" id="GEL93807.1"/>
    </source>
</evidence>
<dbReference type="Proteomes" id="UP000321720">
    <property type="component" value="Unassembled WGS sequence"/>
</dbReference>
<organism evidence="2 3">
    <name type="scientific">Cellulomonas composti</name>
    <dbReference type="NCBI Taxonomy" id="266130"/>
    <lineage>
        <taxon>Bacteria</taxon>
        <taxon>Bacillati</taxon>
        <taxon>Actinomycetota</taxon>
        <taxon>Actinomycetes</taxon>
        <taxon>Micrococcales</taxon>
        <taxon>Cellulomonadaceae</taxon>
        <taxon>Cellulomonas</taxon>
    </lineage>
</organism>
<sequence length="73" mass="7521">MVTFVLGLPTRREERRLELDEAERTALGVLAAGGLVPPLRLVAGGAGAPPSEAPRALSGRSDGGQSWPGRVSS</sequence>
<gene>
    <name evidence="2" type="ORF">CCO02nite_04650</name>
</gene>
<protein>
    <submittedName>
        <fullName evidence="2">Uncharacterized protein</fullName>
    </submittedName>
</protein>
<keyword evidence="3" id="KW-1185">Reference proteome</keyword>
<feature type="region of interest" description="Disordered" evidence="1">
    <location>
        <begin position="46"/>
        <end position="73"/>
    </location>
</feature>
<evidence type="ECO:0000256" key="1">
    <source>
        <dbReference type="SAM" id="MobiDB-lite"/>
    </source>
</evidence>
<dbReference type="AlphaFoldDB" id="A0A511J727"/>